<dbReference type="Proteomes" id="UP000753908">
    <property type="component" value="Unassembled WGS sequence"/>
</dbReference>
<comment type="caution">
    <text evidence="1">The sequence shown here is derived from an EMBL/GenBank/DDBJ whole genome shotgun (WGS) entry which is preliminary data.</text>
</comment>
<accession>A0A951UBS8</accession>
<evidence type="ECO:0000313" key="2">
    <source>
        <dbReference type="Proteomes" id="UP000753908"/>
    </source>
</evidence>
<reference evidence="1" key="1">
    <citation type="submission" date="2021-05" db="EMBL/GenBank/DDBJ databases">
        <authorList>
            <person name="Pietrasiak N."/>
            <person name="Ward R."/>
            <person name="Stajich J.E."/>
            <person name="Kurbessoian T."/>
        </authorList>
    </citation>
    <scope>NUCLEOTIDE SEQUENCE</scope>
    <source>
        <strain evidence="1">CPER-KK1</strain>
    </source>
</reference>
<sequence length="51" mass="6078">MTYCRSDRLSSIYSSLNLQITQEVKAIAKPSYSFSSLLKITMVKYQWRWRV</sequence>
<dbReference type="AlphaFoldDB" id="A0A951UBS8"/>
<gene>
    <name evidence="1" type="ORF">KME25_16210</name>
</gene>
<name>A0A951UBS8_9CYAN</name>
<protein>
    <submittedName>
        <fullName evidence="1">Uncharacterized protein</fullName>
    </submittedName>
</protein>
<proteinExistence type="predicted"/>
<evidence type="ECO:0000313" key="1">
    <source>
        <dbReference type="EMBL" id="MBW4545971.1"/>
    </source>
</evidence>
<reference evidence="1" key="2">
    <citation type="journal article" date="2022" name="Microbiol. Resour. Announc.">
        <title>Metagenome Sequencing to Explore Phylogenomics of Terrestrial Cyanobacteria.</title>
        <authorList>
            <person name="Ward R.D."/>
            <person name="Stajich J.E."/>
            <person name="Johansen J.R."/>
            <person name="Huntemann M."/>
            <person name="Clum A."/>
            <person name="Foster B."/>
            <person name="Foster B."/>
            <person name="Roux S."/>
            <person name="Palaniappan K."/>
            <person name="Varghese N."/>
            <person name="Mukherjee S."/>
            <person name="Reddy T.B.K."/>
            <person name="Daum C."/>
            <person name="Copeland A."/>
            <person name="Chen I.A."/>
            <person name="Ivanova N.N."/>
            <person name="Kyrpides N.C."/>
            <person name="Shapiro N."/>
            <person name="Eloe-Fadrosh E.A."/>
            <person name="Pietrasiak N."/>
        </authorList>
    </citation>
    <scope>NUCLEOTIDE SEQUENCE</scope>
    <source>
        <strain evidence="1">CPER-KK1</strain>
    </source>
</reference>
<dbReference type="EMBL" id="JAHHIF010000020">
    <property type="protein sequence ID" value="MBW4545971.1"/>
    <property type="molecule type" value="Genomic_DNA"/>
</dbReference>
<organism evidence="1 2">
    <name type="scientific">Symplocastrum torsivum CPER-KK1</name>
    <dbReference type="NCBI Taxonomy" id="450513"/>
    <lineage>
        <taxon>Bacteria</taxon>
        <taxon>Bacillati</taxon>
        <taxon>Cyanobacteriota</taxon>
        <taxon>Cyanophyceae</taxon>
        <taxon>Oscillatoriophycideae</taxon>
        <taxon>Oscillatoriales</taxon>
        <taxon>Microcoleaceae</taxon>
        <taxon>Symplocastrum</taxon>
    </lineage>
</organism>